<accession>A0A9Q8W985</accession>
<dbReference type="AlphaFoldDB" id="A0A9Q8W985"/>
<dbReference type="KEGG" id="clup:CLUP02_00935"/>
<evidence type="ECO:0000313" key="2">
    <source>
        <dbReference type="Proteomes" id="UP000830671"/>
    </source>
</evidence>
<protein>
    <submittedName>
        <fullName evidence="1">Uncharacterized protein</fullName>
    </submittedName>
</protein>
<dbReference type="GeneID" id="73334991"/>
<dbReference type="EMBL" id="CP019471">
    <property type="protein sequence ID" value="UQC74287.1"/>
    <property type="molecule type" value="Genomic_DNA"/>
</dbReference>
<gene>
    <name evidence="1" type="ORF">CLUP02_00935</name>
</gene>
<evidence type="ECO:0000313" key="1">
    <source>
        <dbReference type="EMBL" id="UQC74287.1"/>
    </source>
</evidence>
<sequence length="65" mass="7338">MSGTNGGVPTYIQTNTCTKNSNKPIHLAFLWYPSETPNIFRQRLATRKPHIPLTNKNSNVNRKVA</sequence>
<dbReference type="Proteomes" id="UP000830671">
    <property type="component" value="Chromosome 1"/>
</dbReference>
<name>A0A9Q8W985_9PEZI</name>
<organism evidence="1 2">
    <name type="scientific">Colletotrichum lupini</name>
    <dbReference type="NCBI Taxonomy" id="145971"/>
    <lineage>
        <taxon>Eukaryota</taxon>
        <taxon>Fungi</taxon>
        <taxon>Dikarya</taxon>
        <taxon>Ascomycota</taxon>
        <taxon>Pezizomycotina</taxon>
        <taxon>Sordariomycetes</taxon>
        <taxon>Hypocreomycetidae</taxon>
        <taxon>Glomerellales</taxon>
        <taxon>Glomerellaceae</taxon>
        <taxon>Colletotrichum</taxon>
        <taxon>Colletotrichum acutatum species complex</taxon>
    </lineage>
</organism>
<keyword evidence="2" id="KW-1185">Reference proteome</keyword>
<reference evidence="1" key="1">
    <citation type="journal article" date="2021" name="Mol. Plant Microbe Interact.">
        <title>Complete Genome Sequence of the Plant-Pathogenic Fungus Colletotrichum lupini.</title>
        <authorList>
            <person name="Baroncelli R."/>
            <person name="Pensec F."/>
            <person name="Da Lio D."/>
            <person name="Boufleur T."/>
            <person name="Vicente I."/>
            <person name="Sarrocco S."/>
            <person name="Picot A."/>
            <person name="Baraldi E."/>
            <person name="Sukno S."/>
            <person name="Thon M."/>
            <person name="Le Floch G."/>
        </authorList>
    </citation>
    <scope>NUCLEOTIDE SEQUENCE</scope>
    <source>
        <strain evidence="1">IMI 504893</strain>
    </source>
</reference>
<dbReference type="RefSeq" id="XP_049135938.1">
    <property type="nucleotide sequence ID" value="XM_049279981.1"/>
</dbReference>
<proteinExistence type="predicted"/>